<name>L2GLY8_VITCO</name>
<dbReference type="HOGENOM" id="CLU_645919_0_0_1"/>
<organism evidence="1 2">
    <name type="scientific">Vittaforma corneae (strain ATCC 50505)</name>
    <name type="common">Microsporidian parasite</name>
    <name type="synonym">Nosema corneum</name>
    <dbReference type="NCBI Taxonomy" id="993615"/>
    <lineage>
        <taxon>Eukaryota</taxon>
        <taxon>Fungi</taxon>
        <taxon>Fungi incertae sedis</taxon>
        <taxon>Microsporidia</taxon>
        <taxon>Nosematidae</taxon>
        <taxon>Vittaforma</taxon>
    </lineage>
</organism>
<evidence type="ECO:0000313" key="2">
    <source>
        <dbReference type="Proteomes" id="UP000011082"/>
    </source>
</evidence>
<dbReference type="AlphaFoldDB" id="L2GLY8"/>
<dbReference type="EMBL" id="JH370137">
    <property type="protein sequence ID" value="ELA41861.1"/>
    <property type="molecule type" value="Genomic_DNA"/>
</dbReference>
<dbReference type="OMA" id="RARMAFM"/>
<proteinExistence type="predicted"/>
<gene>
    <name evidence="1" type="ORF">VICG_01045</name>
</gene>
<accession>L2GLY8</accession>
<protein>
    <submittedName>
        <fullName evidence="1">Uncharacterized protein</fullName>
    </submittedName>
</protein>
<keyword evidence="2" id="KW-1185">Reference proteome</keyword>
<sequence length="425" mass="49831">MKYAKTLMIISRRENITKNIMSDEIYELLIDELNNMCLGNQRLKDKDQVESHPQQNPFVERSSSQESIDTFVPVGSLKAHVKEKAQAVFGSMPTVELNRLITTIVQIKNKSFGKMTRFCCNTEQFFTFLKTFFEKQNPTISPIENLIQILELEKNREIIEPLAIKYFKVVFYFQKPLSPSYYELSIVYNMMKIDFKEDQYIKSVVNVILREFILNLVKKYVSNTRAKLTNAQVKEFSGIIEITINAFNGIIVELDVEPAEISRIIYVMLCFYLNRYKSEFHKNYGIRELFYCAVRTVYQGHQFAKRLECFIASKLKWKLKTEDQEFTCDKIYQTLFKHEYKKTVGKIRHRNISYMKYSNGLSGASSNSSSSDENQRVLITKIVQTTPKMNKSQEKYAFSPLSRRIGESLQSKENLDSKRKLKFEE</sequence>
<reference evidence="2" key="1">
    <citation type="submission" date="2011-05" db="EMBL/GenBank/DDBJ databases">
        <title>The genome sequence of Vittaforma corneae strain ATCC 50505.</title>
        <authorList>
            <consortium name="The Broad Institute Genome Sequencing Platform"/>
            <person name="Cuomo C."/>
            <person name="Didier E."/>
            <person name="Bowers L."/>
            <person name="Young S.K."/>
            <person name="Zeng Q."/>
            <person name="Gargeya S."/>
            <person name="Fitzgerald M."/>
            <person name="Haas B."/>
            <person name="Abouelleil A."/>
            <person name="Alvarado L."/>
            <person name="Arachchi H.M."/>
            <person name="Berlin A."/>
            <person name="Chapman S.B."/>
            <person name="Gearin G."/>
            <person name="Goldberg J."/>
            <person name="Griggs A."/>
            <person name="Gujja S."/>
            <person name="Hansen M."/>
            <person name="Heiman D."/>
            <person name="Howarth C."/>
            <person name="Larimer J."/>
            <person name="Lui A."/>
            <person name="MacDonald P.J.P."/>
            <person name="McCowen C."/>
            <person name="Montmayeur A."/>
            <person name="Murphy C."/>
            <person name="Neiman D."/>
            <person name="Pearson M."/>
            <person name="Priest M."/>
            <person name="Roberts A."/>
            <person name="Saif S."/>
            <person name="Shea T."/>
            <person name="Sisk P."/>
            <person name="Stolte C."/>
            <person name="Sykes S."/>
            <person name="Wortman J."/>
            <person name="Nusbaum C."/>
            <person name="Birren B."/>
        </authorList>
    </citation>
    <scope>NUCLEOTIDE SEQUENCE [LARGE SCALE GENOMIC DNA]</scope>
    <source>
        <strain evidence="2">ATCC 50505</strain>
    </source>
</reference>
<dbReference type="Proteomes" id="UP000011082">
    <property type="component" value="Unassembled WGS sequence"/>
</dbReference>
<dbReference type="RefSeq" id="XP_007604491.1">
    <property type="nucleotide sequence ID" value="XM_007604429.1"/>
</dbReference>
<evidence type="ECO:0000313" key="1">
    <source>
        <dbReference type="EMBL" id="ELA41861.1"/>
    </source>
</evidence>
<dbReference type="InParanoid" id="L2GLY8"/>
<dbReference type="VEuPathDB" id="MicrosporidiaDB:VICG_01045"/>
<dbReference type="GeneID" id="19881756"/>